<dbReference type="Gene3D" id="1.10.472.80">
    <property type="entry name" value="Ypt/Rab-GAP domain of gyp1p, domain 3"/>
    <property type="match status" value="1"/>
</dbReference>
<dbReference type="PROSITE" id="PS51886">
    <property type="entry name" value="TLDC"/>
    <property type="match status" value="1"/>
</dbReference>
<dbReference type="Pfam" id="PF05422">
    <property type="entry name" value="SIN1"/>
    <property type="match status" value="1"/>
</dbReference>
<reference evidence="9 10" key="1">
    <citation type="submission" date="2019-08" db="EMBL/GenBank/DDBJ databases">
        <title>Whole genome of Aphis craccivora.</title>
        <authorList>
            <person name="Voronova N.V."/>
            <person name="Shulinski R.S."/>
            <person name="Bandarenka Y.V."/>
            <person name="Zhorov D.G."/>
            <person name="Warner D."/>
        </authorList>
    </citation>
    <scope>NUCLEOTIDE SEQUENCE [LARGE SCALE GENOMIC DNA]</scope>
    <source>
        <strain evidence="9">180601</strain>
        <tissue evidence="9">Whole Body</tissue>
    </source>
</reference>
<gene>
    <name evidence="9" type="ORF">FWK35_00009710</name>
</gene>
<dbReference type="PANTHER" id="PTHR13335">
    <property type="entry name" value="TARGET OF RAPAMYCIN COMPLEX 2 SUBUNIT MAPKAP1"/>
    <property type="match status" value="1"/>
</dbReference>
<dbReference type="SMART" id="SM00584">
    <property type="entry name" value="TLDc"/>
    <property type="match status" value="1"/>
</dbReference>
<dbReference type="InterPro" id="IPR031567">
    <property type="entry name" value="CRIM_dom"/>
</dbReference>
<evidence type="ECO:0000256" key="2">
    <source>
        <dbReference type="ARBA" id="ARBA00004184"/>
    </source>
</evidence>
<dbReference type="GO" id="GO:0038203">
    <property type="term" value="P:TORC2 signaling"/>
    <property type="evidence" value="ECO:0007669"/>
    <property type="project" value="TreeGrafter"/>
</dbReference>
<evidence type="ECO:0000313" key="9">
    <source>
        <dbReference type="EMBL" id="KAF0767471.1"/>
    </source>
</evidence>
<dbReference type="Pfam" id="PF07534">
    <property type="entry name" value="TLD"/>
    <property type="match status" value="1"/>
</dbReference>
<organism evidence="9 10">
    <name type="scientific">Aphis craccivora</name>
    <name type="common">Cowpea aphid</name>
    <dbReference type="NCBI Taxonomy" id="307492"/>
    <lineage>
        <taxon>Eukaryota</taxon>
        <taxon>Metazoa</taxon>
        <taxon>Ecdysozoa</taxon>
        <taxon>Arthropoda</taxon>
        <taxon>Hexapoda</taxon>
        <taxon>Insecta</taxon>
        <taxon>Pterygota</taxon>
        <taxon>Neoptera</taxon>
        <taxon>Paraneoptera</taxon>
        <taxon>Hemiptera</taxon>
        <taxon>Sternorrhyncha</taxon>
        <taxon>Aphidomorpha</taxon>
        <taxon>Aphidoidea</taxon>
        <taxon>Aphididae</taxon>
        <taxon>Aphidini</taxon>
        <taxon>Aphis</taxon>
        <taxon>Aphis</taxon>
    </lineage>
</organism>
<evidence type="ECO:0000259" key="8">
    <source>
        <dbReference type="PROSITE" id="PS51886"/>
    </source>
</evidence>
<dbReference type="PANTHER" id="PTHR13335:SF1">
    <property type="entry name" value="TARGET OF RAPAMYCIN COMPLEX 2 SUBUNIT MAPKAP1"/>
    <property type="match status" value="1"/>
</dbReference>
<dbReference type="EMBL" id="VUJU01000962">
    <property type="protein sequence ID" value="KAF0767471.1"/>
    <property type="molecule type" value="Genomic_DNA"/>
</dbReference>
<keyword evidence="6" id="KW-0968">Cytoplasmic vesicle</keyword>
<dbReference type="OrthoDB" id="10065050at2759"/>
<dbReference type="GO" id="GO:0005886">
    <property type="term" value="C:plasma membrane"/>
    <property type="evidence" value="ECO:0007669"/>
    <property type="project" value="TreeGrafter"/>
</dbReference>
<keyword evidence="5" id="KW-0472">Membrane</keyword>
<comment type="caution">
    <text evidence="9">The sequence shown here is derived from an EMBL/GenBank/DDBJ whole genome shotgun (WGS) entry which is preliminary data.</text>
</comment>
<dbReference type="InterPro" id="IPR006571">
    <property type="entry name" value="TLDc_dom"/>
</dbReference>
<dbReference type="GO" id="GO:0031932">
    <property type="term" value="C:TORC2 complex"/>
    <property type="evidence" value="ECO:0007669"/>
    <property type="project" value="InterPro"/>
</dbReference>
<dbReference type="GO" id="GO:0012505">
    <property type="term" value="C:endomembrane system"/>
    <property type="evidence" value="ECO:0007669"/>
    <property type="project" value="UniProtKB-SubCell"/>
</dbReference>
<dbReference type="AlphaFoldDB" id="A0A6G0ZA57"/>
<evidence type="ECO:0000256" key="7">
    <source>
        <dbReference type="ARBA" id="ARBA00034103"/>
    </source>
</evidence>
<dbReference type="InterPro" id="IPR000195">
    <property type="entry name" value="Rab-GAP-TBC_dom"/>
</dbReference>
<dbReference type="SMART" id="SM00164">
    <property type="entry name" value="TBC"/>
    <property type="match status" value="1"/>
</dbReference>
<protein>
    <submittedName>
        <fullName evidence="9">GTPase-activating protein skywalker-like isoform X1</fullName>
    </submittedName>
</protein>
<sequence length="1013" mass="116373">MALYDSKHWLLSHIRNSFISSDDTGRLAADVEEIMVIINDLEYQPFQSLVNVDSIPFVIPECTITKKQPNKTFSEIQHLITNGRHKEVKKLLRSHHWPADNMIRSQLWSALCKQHNNNNMTEGFYWDLVVQLFGTKELPDKTSILPPFVDSKHRHIYHLTAVGKEVADRVVCVLGFACPDITYSPAIYSLVSLFLHFMPEEECYNSLTSLVSSKRLVFMTQTKSLYEVTWRTVMRVTRKHASSASINLTKFCSATKMEHVYTDWMWWIFQGLPFHHIVRVMDCYLHEGIKVLYRVAMAILKLFHKNTNKRNSPWALEALNNGLEATLMKFCRQMPVSPNKLLKTAFNIRALSSAYLHRIFVKTEMSMKSKAIVSNSHQLIRSRSSENLPTSQSQVNIQLLSHTLSTRELFTLWSWLPMRITMYQPILLYTTEEHGCSLTTFYFRVEQHEPTLLIIKTCTDDVFGAYCSTKWLERNRKDDRGNRTAYFGTGETFLFSLFPERSKYPWVGMENDNVCHSNELFMAADSKMITIGGGDGQAIWMDENIRFGKSDSCSTFNNPPLCPGRDFEIKVLEVYGFGGISEVVMGGENVLQTISTSKYDIYPGIEDNEEEEELAESLDIHTEFGVRRQRSHTSVQLERLQRNMIKSANVRHVKWEITPVSLTDEEKAELFPKKDISHQKKNYVSELSKLLKACPYLPLNPFREYSKYDGNAQLGEATRKYGIFITMLNLERRNYPMQVSIIATAKVHDLIGLVCWKCTIEYPDCTLKDSVDCYALYIAEDDGEVDFDFPCLDSRETVAKFGFGFLAIVERDSKLAPATSNHSPTSQEGNSVLYENVNTKAQQQLEGELNKLLAIEAPLYQLYHVNILNKVRAKIEIHLGISGQKIELDPVVKQRSSSKFPWTKQKPATYDMDCVVACDLTETKSNNRAVLRLVYDSTALSSSIGDSAPSQQGTAVWSNFKHHDFEAEQKIAEEIVQKINNILELRCSVRRQEYISLRERKSHRRRSFHLGPR</sequence>
<evidence type="ECO:0000256" key="5">
    <source>
        <dbReference type="ARBA" id="ARBA00023136"/>
    </source>
</evidence>
<feature type="domain" description="TLDc" evidence="8">
    <location>
        <begin position="402"/>
        <end position="578"/>
    </location>
</feature>
<dbReference type="Pfam" id="PF16978">
    <property type="entry name" value="CRIM"/>
    <property type="match status" value="1"/>
</dbReference>
<dbReference type="Gene3D" id="2.30.29.30">
    <property type="entry name" value="Pleckstrin-homology domain (PH domain)/Phosphotyrosine-binding domain (PTB)"/>
    <property type="match status" value="1"/>
</dbReference>
<dbReference type="InterPro" id="IPR031313">
    <property type="entry name" value="Sin1_PH_dom"/>
</dbReference>
<evidence type="ECO:0000313" key="10">
    <source>
        <dbReference type="Proteomes" id="UP000478052"/>
    </source>
</evidence>
<name>A0A6G0ZA57_APHCR</name>
<dbReference type="InterPro" id="IPR035969">
    <property type="entry name" value="Rab-GAP_TBC_sf"/>
</dbReference>
<comment type="subcellular location">
    <subcellularLocation>
        <location evidence="1">Cytoplasmic vesicle membrane</location>
    </subcellularLocation>
    <subcellularLocation>
        <location evidence="2">Endomembrane system</location>
        <topology evidence="2">Peripheral membrane protein</topology>
    </subcellularLocation>
    <subcellularLocation>
        <location evidence="7">Synapse</location>
    </subcellularLocation>
</comment>
<dbReference type="InterPro" id="IPR008828">
    <property type="entry name" value="Sin1/Avo1"/>
</dbReference>
<dbReference type="GO" id="GO:0030659">
    <property type="term" value="C:cytoplasmic vesicle membrane"/>
    <property type="evidence" value="ECO:0007669"/>
    <property type="project" value="UniProtKB-SubCell"/>
</dbReference>
<dbReference type="InterPro" id="IPR011993">
    <property type="entry name" value="PH-like_dom_sf"/>
</dbReference>
<evidence type="ECO:0000256" key="6">
    <source>
        <dbReference type="ARBA" id="ARBA00023329"/>
    </source>
</evidence>
<keyword evidence="10" id="KW-1185">Reference proteome</keyword>
<dbReference type="Pfam" id="PF00566">
    <property type="entry name" value="RabGAP-TBC"/>
    <property type="match status" value="1"/>
</dbReference>
<dbReference type="GO" id="GO:0045202">
    <property type="term" value="C:synapse"/>
    <property type="evidence" value="ECO:0007669"/>
    <property type="project" value="UniProtKB-SubCell"/>
</dbReference>
<evidence type="ECO:0000256" key="4">
    <source>
        <dbReference type="ARBA" id="ARBA00023018"/>
    </source>
</evidence>
<comment type="similarity">
    <text evidence="3">Belongs to the SIN1 family.</text>
</comment>
<keyword evidence="4" id="KW-0770">Synapse</keyword>
<dbReference type="GO" id="GO:0005546">
    <property type="term" value="F:phosphatidylinositol-4,5-bisphosphate binding"/>
    <property type="evidence" value="ECO:0007669"/>
    <property type="project" value="TreeGrafter"/>
</dbReference>
<proteinExistence type="inferred from homology"/>
<dbReference type="Pfam" id="PF16979">
    <property type="entry name" value="SIN1_PH"/>
    <property type="match status" value="1"/>
</dbReference>
<evidence type="ECO:0000256" key="1">
    <source>
        <dbReference type="ARBA" id="ARBA00004156"/>
    </source>
</evidence>
<dbReference type="Proteomes" id="UP000478052">
    <property type="component" value="Unassembled WGS sequence"/>
</dbReference>
<dbReference type="InterPro" id="IPR032679">
    <property type="entry name" value="Sin1_N"/>
</dbReference>
<accession>A0A6G0ZA57</accession>
<dbReference type="SUPFAM" id="SSF47923">
    <property type="entry name" value="Ypt/Rab-GAP domain of gyp1p"/>
    <property type="match status" value="1"/>
</dbReference>
<evidence type="ECO:0000256" key="3">
    <source>
        <dbReference type="ARBA" id="ARBA00009407"/>
    </source>
</evidence>